<dbReference type="OrthoDB" id="10286735at2759"/>
<dbReference type="EMBL" id="GG745370">
    <property type="protein sequence ID" value="KNE71116.1"/>
    <property type="molecule type" value="Genomic_DNA"/>
</dbReference>
<evidence type="ECO:0000313" key="2">
    <source>
        <dbReference type="EMBL" id="KNE71116.1"/>
    </source>
</evidence>
<dbReference type="AlphaFoldDB" id="A0A0L0T8T4"/>
<proteinExistence type="predicted"/>
<accession>A0A0L0T8T4</accession>
<protein>
    <submittedName>
        <fullName evidence="2">Uncharacterized protein</fullName>
    </submittedName>
</protein>
<evidence type="ECO:0000313" key="3">
    <source>
        <dbReference type="Proteomes" id="UP000054350"/>
    </source>
</evidence>
<reference evidence="2 3" key="1">
    <citation type="submission" date="2009-11" db="EMBL/GenBank/DDBJ databases">
        <title>Annotation of Allomyces macrogynus ATCC 38327.</title>
        <authorList>
            <consortium name="The Broad Institute Genome Sequencing Platform"/>
            <person name="Russ C."/>
            <person name="Cuomo C."/>
            <person name="Burger G."/>
            <person name="Gray M.W."/>
            <person name="Holland P.W.H."/>
            <person name="King N."/>
            <person name="Lang F.B.F."/>
            <person name="Roger A.J."/>
            <person name="Ruiz-Trillo I."/>
            <person name="Young S.K."/>
            <person name="Zeng Q."/>
            <person name="Gargeya S."/>
            <person name="Fitzgerald M."/>
            <person name="Haas B."/>
            <person name="Abouelleil A."/>
            <person name="Alvarado L."/>
            <person name="Arachchi H.M."/>
            <person name="Berlin A."/>
            <person name="Chapman S.B."/>
            <person name="Gearin G."/>
            <person name="Goldberg J."/>
            <person name="Griggs A."/>
            <person name="Gujja S."/>
            <person name="Hansen M."/>
            <person name="Heiman D."/>
            <person name="Howarth C."/>
            <person name="Larimer J."/>
            <person name="Lui A."/>
            <person name="MacDonald P.J.P."/>
            <person name="McCowen C."/>
            <person name="Montmayeur A."/>
            <person name="Murphy C."/>
            <person name="Neiman D."/>
            <person name="Pearson M."/>
            <person name="Priest M."/>
            <person name="Roberts A."/>
            <person name="Saif S."/>
            <person name="Shea T."/>
            <person name="Sisk P."/>
            <person name="Stolte C."/>
            <person name="Sykes S."/>
            <person name="Wortman J."/>
            <person name="Nusbaum C."/>
            <person name="Birren B."/>
        </authorList>
    </citation>
    <scope>NUCLEOTIDE SEQUENCE [LARGE SCALE GENOMIC DNA]</scope>
    <source>
        <strain evidence="2 3">ATCC 38327</strain>
    </source>
</reference>
<evidence type="ECO:0000256" key="1">
    <source>
        <dbReference type="SAM" id="Phobius"/>
    </source>
</evidence>
<reference evidence="3" key="2">
    <citation type="submission" date="2009-11" db="EMBL/GenBank/DDBJ databases">
        <title>The Genome Sequence of Allomyces macrogynus strain ATCC 38327.</title>
        <authorList>
            <consortium name="The Broad Institute Genome Sequencing Platform"/>
            <person name="Russ C."/>
            <person name="Cuomo C."/>
            <person name="Shea T."/>
            <person name="Young S.K."/>
            <person name="Zeng Q."/>
            <person name="Koehrsen M."/>
            <person name="Haas B."/>
            <person name="Borodovsky M."/>
            <person name="Guigo R."/>
            <person name="Alvarado L."/>
            <person name="Berlin A."/>
            <person name="Borenstein D."/>
            <person name="Chen Z."/>
            <person name="Engels R."/>
            <person name="Freedman E."/>
            <person name="Gellesch M."/>
            <person name="Goldberg J."/>
            <person name="Griggs A."/>
            <person name="Gujja S."/>
            <person name="Heiman D."/>
            <person name="Hepburn T."/>
            <person name="Howarth C."/>
            <person name="Jen D."/>
            <person name="Larson L."/>
            <person name="Lewis B."/>
            <person name="Mehta T."/>
            <person name="Park D."/>
            <person name="Pearson M."/>
            <person name="Roberts A."/>
            <person name="Saif S."/>
            <person name="Shenoy N."/>
            <person name="Sisk P."/>
            <person name="Stolte C."/>
            <person name="Sykes S."/>
            <person name="Walk T."/>
            <person name="White J."/>
            <person name="Yandava C."/>
            <person name="Burger G."/>
            <person name="Gray M.W."/>
            <person name="Holland P.W.H."/>
            <person name="King N."/>
            <person name="Lang F.B.F."/>
            <person name="Roger A.J."/>
            <person name="Ruiz-Trillo I."/>
            <person name="Lander E."/>
            <person name="Nusbaum C."/>
        </authorList>
    </citation>
    <scope>NUCLEOTIDE SEQUENCE [LARGE SCALE GENOMIC DNA]</scope>
    <source>
        <strain evidence="3">ATCC 38327</strain>
    </source>
</reference>
<keyword evidence="1" id="KW-0812">Transmembrane</keyword>
<dbReference type="Proteomes" id="UP000054350">
    <property type="component" value="Unassembled WGS sequence"/>
</dbReference>
<keyword evidence="1" id="KW-1133">Transmembrane helix</keyword>
<keyword evidence="1" id="KW-0472">Membrane</keyword>
<dbReference type="VEuPathDB" id="FungiDB:AMAG_15788"/>
<organism evidence="2 3">
    <name type="scientific">Allomyces macrogynus (strain ATCC 38327)</name>
    <name type="common">Allomyces javanicus var. macrogynus</name>
    <dbReference type="NCBI Taxonomy" id="578462"/>
    <lineage>
        <taxon>Eukaryota</taxon>
        <taxon>Fungi</taxon>
        <taxon>Fungi incertae sedis</taxon>
        <taxon>Blastocladiomycota</taxon>
        <taxon>Blastocladiomycetes</taxon>
        <taxon>Blastocladiales</taxon>
        <taxon>Blastocladiaceae</taxon>
        <taxon>Allomyces</taxon>
    </lineage>
</organism>
<keyword evidence="3" id="KW-1185">Reference proteome</keyword>
<sequence length="79" mass="8845">MPAPRPDVLAEPVQTLPPLFRRPALFWAGVAVLGTTVWFMAPIWFAKPVARASMDDELDRVRKQIMASRDNNGDVQKSP</sequence>
<name>A0A0L0T8T4_ALLM3</name>
<feature type="transmembrane region" description="Helical" evidence="1">
    <location>
        <begin position="24"/>
        <end position="45"/>
    </location>
</feature>
<gene>
    <name evidence="2" type="ORF">AMAG_15788</name>
</gene>